<keyword evidence="4" id="KW-0964">Secreted</keyword>
<name>A0ABR0F2T7_ZASCE</name>
<gene>
    <name evidence="11" type="ORF">PRZ48_001999</name>
</gene>
<evidence type="ECO:0000256" key="7">
    <source>
        <dbReference type="ARBA" id="ARBA00023277"/>
    </source>
</evidence>
<dbReference type="InterPro" id="IPR009939">
    <property type="entry name" value="Chitosanase_fungal"/>
</dbReference>
<accession>A0ABR0F2T7</accession>
<comment type="caution">
    <text evidence="11">The sequence shown here is derived from an EMBL/GenBank/DDBJ whole genome shotgun (WGS) entry which is preliminary data.</text>
</comment>
<comment type="catalytic activity">
    <reaction evidence="1 10">
        <text>Endohydrolysis of beta-(1-&gt;4)-linkages between D-glucosamine residues in a partly acetylated chitosan.</text>
        <dbReference type="EC" id="3.2.1.132"/>
    </reaction>
</comment>
<dbReference type="Proteomes" id="UP001305779">
    <property type="component" value="Unassembled WGS sequence"/>
</dbReference>
<keyword evidence="6 10" id="KW-0378">Hydrolase</keyword>
<dbReference type="EC" id="3.2.1.132" evidence="10"/>
<reference evidence="11 12" key="1">
    <citation type="journal article" date="2023" name="G3 (Bethesda)">
        <title>A chromosome-level genome assembly of Zasmidium syzygii isolated from banana leaves.</title>
        <authorList>
            <person name="van Westerhoven A.C."/>
            <person name="Mehrabi R."/>
            <person name="Talebi R."/>
            <person name="Steentjes M.B.F."/>
            <person name="Corcolon B."/>
            <person name="Chong P.A."/>
            <person name="Kema G.H.J."/>
            <person name="Seidl M.F."/>
        </authorList>
    </citation>
    <scope>NUCLEOTIDE SEQUENCE [LARGE SCALE GENOMIC DNA]</scope>
    <source>
        <strain evidence="11 12">P124</strain>
    </source>
</reference>
<keyword evidence="9 10" id="KW-0624">Polysaccharide degradation</keyword>
<dbReference type="Pfam" id="PF07335">
    <property type="entry name" value="Glyco_hydro_75"/>
    <property type="match status" value="1"/>
</dbReference>
<dbReference type="PANTHER" id="PTHR42061">
    <property type="entry name" value="ENDO-CHITOSANASE"/>
    <property type="match status" value="1"/>
</dbReference>
<evidence type="ECO:0000256" key="5">
    <source>
        <dbReference type="ARBA" id="ARBA00022729"/>
    </source>
</evidence>
<keyword evidence="7" id="KW-0119">Carbohydrate metabolism</keyword>
<protein>
    <recommendedName>
        <fullName evidence="10">Endo-chitosanase</fullName>
        <ecNumber evidence="10">3.2.1.132</ecNumber>
    </recommendedName>
</protein>
<comment type="subcellular location">
    <subcellularLocation>
        <location evidence="2 10">Secreted</location>
    </subcellularLocation>
</comment>
<evidence type="ECO:0000313" key="12">
    <source>
        <dbReference type="Proteomes" id="UP001305779"/>
    </source>
</evidence>
<comment type="function">
    <text evidence="10">Chitosanase catalyzing the endo-type cleavage of chitosan, the deacylated form of chitin. Chitosanase may be crucial in the degradation of the deacetylated portion of chitin in the fungal cell wall.</text>
</comment>
<keyword evidence="8 10" id="KW-0326">Glycosidase</keyword>
<evidence type="ECO:0000256" key="2">
    <source>
        <dbReference type="ARBA" id="ARBA00004613"/>
    </source>
</evidence>
<evidence type="ECO:0000256" key="9">
    <source>
        <dbReference type="ARBA" id="ARBA00023326"/>
    </source>
</evidence>
<dbReference type="PANTHER" id="PTHR42061:SF6">
    <property type="entry name" value="ENDO-CHITOSANASE"/>
    <property type="match status" value="1"/>
</dbReference>
<evidence type="ECO:0000256" key="4">
    <source>
        <dbReference type="ARBA" id="ARBA00022525"/>
    </source>
</evidence>
<evidence type="ECO:0000256" key="8">
    <source>
        <dbReference type="ARBA" id="ARBA00023295"/>
    </source>
</evidence>
<proteinExistence type="inferred from homology"/>
<evidence type="ECO:0000256" key="6">
    <source>
        <dbReference type="ARBA" id="ARBA00022801"/>
    </source>
</evidence>
<keyword evidence="12" id="KW-1185">Reference proteome</keyword>
<keyword evidence="5" id="KW-0732">Signal</keyword>
<evidence type="ECO:0000256" key="1">
    <source>
        <dbReference type="ARBA" id="ARBA00000405"/>
    </source>
</evidence>
<dbReference type="EMBL" id="JAXOVC010000001">
    <property type="protein sequence ID" value="KAK4508261.1"/>
    <property type="molecule type" value="Genomic_DNA"/>
</dbReference>
<evidence type="ECO:0000256" key="10">
    <source>
        <dbReference type="RuleBase" id="RU361208"/>
    </source>
</evidence>
<evidence type="ECO:0000256" key="3">
    <source>
        <dbReference type="ARBA" id="ARBA00007799"/>
    </source>
</evidence>
<organism evidence="11 12">
    <name type="scientific">Zasmidium cellare</name>
    <name type="common">Wine cellar mold</name>
    <name type="synonym">Racodium cellare</name>
    <dbReference type="NCBI Taxonomy" id="395010"/>
    <lineage>
        <taxon>Eukaryota</taxon>
        <taxon>Fungi</taxon>
        <taxon>Dikarya</taxon>
        <taxon>Ascomycota</taxon>
        <taxon>Pezizomycotina</taxon>
        <taxon>Dothideomycetes</taxon>
        <taxon>Dothideomycetidae</taxon>
        <taxon>Mycosphaerellales</taxon>
        <taxon>Mycosphaerellaceae</taxon>
        <taxon>Zasmidium</taxon>
    </lineage>
</organism>
<evidence type="ECO:0000313" key="11">
    <source>
        <dbReference type="EMBL" id="KAK4508261.1"/>
    </source>
</evidence>
<comment type="similarity">
    <text evidence="3 10">Belongs to the glycosyl hydrolase 75 family.</text>
</comment>
<sequence length="251" mass="26876">MAAASQANAYALSAYPKLQAIYNKYNNTVNLLRTHAILQGVKCSTLLEDGFWDEDHQNMYDYCGDLGLGAIFLHRNGGLLNNMDIDCDGSSNGTLACEDDETGQNQTSFGWLVAQYTNNKVKELDAQIHPYVVFGNVPDEKGSSPTFNPTDYGMVPLGVMAVVCNGQVHYGVWGDENAGTKTGEASLAMAKLCFPKDNLSGNVGHSANDVLYIGFRSEASAPKGANWAAKDAATFEGSIKKIGDSLVAGLK</sequence>